<dbReference type="EMBL" id="AP023086">
    <property type="protein sequence ID" value="BCD96263.1"/>
    <property type="molecule type" value="Genomic_DNA"/>
</dbReference>
<keyword evidence="1" id="KW-0547">Nucleotide-binding</keyword>
<keyword evidence="4" id="KW-0067">ATP-binding</keyword>
<evidence type="ECO:0000256" key="4">
    <source>
        <dbReference type="ARBA" id="ARBA00022840"/>
    </source>
</evidence>
<dbReference type="RefSeq" id="WP_236985766.1">
    <property type="nucleotide sequence ID" value="NZ_AP023086.1"/>
</dbReference>
<dbReference type="GO" id="GO:0003677">
    <property type="term" value="F:DNA binding"/>
    <property type="evidence" value="ECO:0007669"/>
    <property type="project" value="InterPro"/>
</dbReference>
<dbReference type="KEGG" id="marq:MARGE09_P0462"/>
<evidence type="ECO:0000256" key="3">
    <source>
        <dbReference type="ARBA" id="ARBA00022806"/>
    </source>
</evidence>
<evidence type="ECO:0000259" key="11">
    <source>
        <dbReference type="Pfam" id="PF13361"/>
    </source>
</evidence>
<dbReference type="GO" id="GO:0000725">
    <property type="term" value="P:recombinational repair"/>
    <property type="evidence" value="ECO:0007669"/>
    <property type="project" value="TreeGrafter"/>
</dbReference>
<evidence type="ECO:0000313" key="13">
    <source>
        <dbReference type="Proteomes" id="UP001320119"/>
    </source>
</evidence>
<proteinExistence type="predicted"/>
<dbReference type="PANTHER" id="PTHR11070:SF45">
    <property type="entry name" value="DNA 3'-5' HELICASE"/>
    <property type="match status" value="1"/>
</dbReference>
<evidence type="ECO:0000256" key="8">
    <source>
        <dbReference type="ARBA" id="ARBA00048988"/>
    </source>
</evidence>
<accession>A0AAN1WER6</accession>
<dbReference type="SUPFAM" id="SSF52540">
    <property type="entry name" value="P-loop containing nucleoside triphosphate hydrolases"/>
    <property type="match status" value="1"/>
</dbReference>
<name>A0AAN1WER6_9GAMM</name>
<evidence type="ECO:0000256" key="2">
    <source>
        <dbReference type="ARBA" id="ARBA00022801"/>
    </source>
</evidence>
<keyword evidence="2" id="KW-0378">Hydrolase</keyword>
<dbReference type="InterPro" id="IPR027417">
    <property type="entry name" value="P-loop_NTPase"/>
</dbReference>
<dbReference type="Gene3D" id="3.40.50.300">
    <property type="entry name" value="P-loop containing nucleotide triphosphate hydrolases"/>
    <property type="match status" value="2"/>
</dbReference>
<dbReference type="InterPro" id="IPR011528">
    <property type="entry name" value="NERD"/>
</dbReference>
<comment type="catalytic activity">
    <reaction evidence="6">
        <text>Couples ATP hydrolysis with the unwinding of duplex DNA by translocating in the 3'-5' direction.</text>
        <dbReference type="EC" id="5.6.2.4"/>
    </reaction>
</comment>
<dbReference type="InterPro" id="IPR014017">
    <property type="entry name" value="DNA_helicase_UvrD-like_C"/>
</dbReference>
<dbReference type="Proteomes" id="UP001320119">
    <property type="component" value="Chromosome"/>
</dbReference>
<sequence>MAELIPTLNTCLPKMTSGEKRFARRLEKLLEDDYLCWFDIPLGGKRRYPDFIVLHPARGLLFLEVKDWKAENLKRLSHKQVDLLTPTGLKTVANPIEQARQCCYQVLQVLGRDKQLQQPAGNHTGKLCMPYGYGVVFANINRKQLDDAIPEEHRSKLLPSHLLICKDEMIEAADAEDFQARLWGMFNYQFGAKLTLPQIDRIRWHLFPEIRIDAEQASLFPSADGDEPEGDAPATALAEAIPDIVKIMDVQQEQLARSLGDGHRVVHGVAGSGKTLILGYRCLYLAEALNKPILVLCFNITLAARLRSFISVRGIGDKVQVYHFHDWCGEQLRAYHVAVEKGEAPVWERQVTSVISAVERGDIPQGQYGALLIDEGHDFQADWLSLVAKMVDPETNSLLLLYDDAQSIYKAKSALKFSLASVGIKAQGRTTILKLNYRNTREILNFAYALAKDYFGAGNSSEDMPLIAPQAAGNSGPQPVVKRFESLEAEAAYITRCLLAWQQRGKSWKDIAILYPGGTAGKVIAAHLKKHAIPNAWLAASQFKRNYNPELDQVSILPIPSSKGLEFETVVVLDASFSPVEDAELADDIRRMYVGLTRAREQLMVSYHRQTPIGELLEGLV</sequence>
<evidence type="ECO:0000259" key="9">
    <source>
        <dbReference type="Pfam" id="PF00580"/>
    </source>
</evidence>
<dbReference type="GO" id="GO:0043138">
    <property type="term" value="F:3'-5' DNA helicase activity"/>
    <property type="evidence" value="ECO:0007669"/>
    <property type="project" value="UniProtKB-EC"/>
</dbReference>
<dbReference type="PANTHER" id="PTHR11070">
    <property type="entry name" value="UVRD / RECB / PCRA DNA HELICASE FAMILY MEMBER"/>
    <property type="match status" value="1"/>
</dbReference>
<dbReference type="Pfam" id="PF13361">
    <property type="entry name" value="UvrD_C"/>
    <property type="match status" value="2"/>
</dbReference>
<dbReference type="GO" id="GO:0005524">
    <property type="term" value="F:ATP binding"/>
    <property type="evidence" value="ECO:0007669"/>
    <property type="project" value="UniProtKB-KW"/>
</dbReference>
<dbReference type="Pfam" id="PF08378">
    <property type="entry name" value="NERD"/>
    <property type="match status" value="1"/>
</dbReference>
<dbReference type="InterPro" id="IPR000212">
    <property type="entry name" value="DNA_helicase_UvrD/REP"/>
</dbReference>
<reference evidence="12 13" key="1">
    <citation type="journal article" date="2022" name="IScience">
        <title>An ultrasensitive nanofiber-based assay for enzymatic hydrolysis and deep-sea microbial degradation of cellulose.</title>
        <authorList>
            <person name="Tsudome M."/>
            <person name="Tachioka M."/>
            <person name="Miyazaki M."/>
            <person name="Uchimura K."/>
            <person name="Tsuda M."/>
            <person name="Takaki Y."/>
            <person name="Deguchi S."/>
        </authorList>
    </citation>
    <scope>NUCLEOTIDE SEQUENCE [LARGE SCALE GENOMIC DNA]</scope>
    <source>
        <strain evidence="12 13">GE09</strain>
    </source>
</reference>
<keyword evidence="5" id="KW-0413">Isomerase</keyword>
<feature type="domain" description="NERD" evidence="10">
    <location>
        <begin position="17"/>
        <end position="112"/>
    </location>
</feature>
<dbReference type="InterPro" id="IPR014016">
    <property type="entry name" value="UvrD-like_ATP-bd"/>
</dbReference>
<keyword evidence="3" id="KW-0347">Helicase</keyword>
<comment type="catalytic activity">
    <reaction evidence="8">
        <text>ATP + H2O = ADP + phosphate + H(+)</text>
        <dbReference type="Rhea" id="RHEA:13065"/>
        <dbReference type="ChEBI" id="CHEBI:15377"/>
        <dbReference type="ChEBI" id="CHEBI:15378"/>
        <dbReference type="ChEBI" id="CHEBI:30616"/>
        <dbReference type="ChEBI" id="CHEBI:43474"/>
        <dbReference type="ChEBI" id="CHEBI:456216"/>
        <dbReference type="EC" id="5.6.2.4"/>
    </reaction>
</comment>
<feature type="domain" description="UvrD-like helicase C-terminal" evidence="11">
    <location>
        <begin position="550"/>
        <end position="610"/>
    </location>
</feature>
<feature type="domain" description="UvrD-like helicase C-terminal" evidence="11">
    <location>
        <begin position="433"/>
        <end position="543"/>
    </location>
</feature>
<dbReference type="GO" id="GO:0005829">
    <property type="term" value="C:cytosol"/>
    <property type="evidence" value="ECO:0007669"/>
    <property type="project" value="TreeGrafter"/>
</dbReference>
<evidence type="ECO:0000256" key="5">
    <source>
        <dbReference type="ARBA" id="ARBA00023235"/>
    </source>
</evidence>
<evidence type="ECO:0000256" key="6">
    <source>
        <dbReference type="ARBA" id="ARBA00034617"/>
    </source>
</evidence>
<evidence type="ECO:0000259" key="10">
    <source>
        <dbReference type="Pfam" id="PF08378"/>
    </source>
</evidence>
<dbReference type="EC" id="5.6.2.4" evidence="7"/>
<dbReference type="AlphaFoldDB" id="A0AAN1WER6"/>
<organism evidence="12 13">
    <name type="scientific">Marinagarivorans cellulosilyticus</name>
    <dbReference type="NCBI Taxonomy" id="2721545"/>
    <lineage>
        <taxon>Bacteria</taxon>
        <taxon>Pseudomonadati</taxon>
        <taxon>Pseudomonadota</taxon>
        <taxon>Gammaproteobacteria</taxon>
        <taxon>Cellvibrionales</taxon>
        <taxon>Cellvibrionaceae</taxon>
        <taxon>Marinagarivorans</taxon>
    </lineage>
</organism>
<feature type="domain" description="UvrD-like helicase ATP-binding" evidence="9">
    <location>
        <begin position="250"/>
        <end position="340"/>
    </location>
</feature>
<dbReference type="Pfam" id="PF00580">
    <property type="entry name" value="UvrD-helicase"/>
    <property type="match status" value="1"/>
</dbReference>
<evidence type="ECO:0000256" key="1">
    <source>
        <dbReference type="ARBA" id="ARBA00022741"/>
    </source>
</evidence>
<keyword evidence="13" id="KW-1185">Reference proteome</keyword>
<evidence type="ECO:0000256" key="7">
    <source>
        <dbReference type="ARBA" id="ARBA00034808"/>
    </source>
</evidence>
<protein>
    <recommendedName>
        <fullName evidence="7">DNA 3'-5' helicase</fullName>
        <ecNumber evidence="7">5.6.2.4</ecNumber>
    </recommendedName>
</protein>
<gene>
    <name evidence="12" type="ORF">MARGE09_P0462</name>
</gene>
<dbReference type="GO" id="GO:0016787">
    <property type="term" value="F:hydrolase activity"/>
    <property type="evidence" value="ECO:0007669"/>
    <property type="project" value="UniProtKB-KW"/>
</dbReference>
<evidence type="ECO:0000313" key="12">
    <source>
        <dbReference type="EMBL" id="BCD96263.1"/>
    </source>
</evidence>